<reference evidence="1" key="1">
    <citation type="submission" date="2021-02" db="EMBL/GenBank/DDBJ databases">
        <authorList>
            <person name="Nowell W R."/>
        </authorList>
    </citation>
    <scope>NUCLEOTIDE SEQUENCE</scope>
    <source>
        <strain evidence="1">Ploen Becks lab</strain>
    </source>
</reference>
<comment type="caution">
    <text evidence="1">The sequence shown here is derived from an EMBL/GenBank/DDBJ whole genome shotgun (WGS) entry which is preliminary data.</text>
</comment>
<accession>A0A813STI6</accession>
<dbReference type="EMBL" id="CAJNOC010000755">
    <property type="protein sequence ID" value="CAF0799654.1"/>
    <property type="molecule type" value="Genomic_DNA"/>
</dbReference>
<dbReference type="OrthoDB" id="93990at2759"/>
<evidence type="ECO:0000313" key="2">
    <source>
        <dbReference type="Proteomes" id="UP000663879"/>
    </source>
</evidence>
<gene>
    <name evidence="1" type="ORF">OXX778_LOCUS6400</name>
</gene>
<dbReference type="AlphaFoldDB" id="A0A813STI6"/>
<proteinExistence type="predicted"/>
<sequence>MSSKKVKHLKQGSDSIGGWYYGRAESLSSEQFQSIVEQICSSVPKDNESETAFLFKIEIDDDNFTEKIIQQIFKDELVEKMNLLNLLNDLDPDKSCYQNILAGENYPECGGRAISNGLVFPLKVTRSHNVNHQQKLDVKDQLKALNEFKAISSKTSDHPHLVIQNFLTTLNDHCIVALPRRDEFWNLNERVKLDLPRNNNNIESWHSRLIKNLSRNSTIKKIIELFQI</sequence>
<protein>
    <submittedName>
        <fullName evidence="1">Uncharacterized protein</fullName>
    </submittedName>
</protein>
<keyword evidence="2" id="KW-1185">Reference proteome</keyword>
<organism evidence="1 2">
    <name type="scientific">Brachionus calyciflorus</name>
    <dbReference type="NCBI Taxonomy" id="104777"/>
    <lineage>
        <taxon>Eukaryota</taxon>
        <taxon>Metazoa</taxon>
        <taxon>Spiralia</taxon>
        <taxon>Gnathifera</taxon>
        <taxon>Rotifera</taxon>
        <taxon>Eurotatoria</taxon>
        <taxon>Monogononta</taxon>
        <taxon>Pseudotrocha</taxon>
        <taxon>Ploima</taxon>
        <taxon>Brachionidae</taxon>
        <taxon>Brachionus</taxon>
    </lineage>
</organism>
<dbReference type="Proteomes" id="UP000663879">
    <property type="component" value="Unassembled WGS sequence"/>
</dbReference>
<evidence type="ECO:0000313" key="1">
    <source>
        <dbReference type="EMBL" id="CAF0799654.1"/>
    </source>
</evidence>
<name>A0A813STI6_9BILA</name>